<organism evidence="5">
    <name type="scientific">termite gut metagenome</name>
    <dbReference type="NCBI Taxonomy" id="433724"/>
    <lineage>
        <taxon>unclassified sequences</taxon>
        <taxon>metagenomes</taxon>
        <taxon>organismal metagenomes</taxon>
    </lineage>
</organism>
<feature type="domain" description="HTH araC/xylS-type" evidence="4">
    <location>
        <begin position="155"/>
        <end position="249"/>
    </location>
</feature>
<protein>
    <submittedName>
        <fullName evidence="5">HTH-type transcriptional activator RhaS</fullName>
    </submittedName>
</protein>
<dbReference type="AlphaFoldDB" id="A0A5J4RNH6"/>
<dbReference type="InterPro" id="IPR018060">
    <property type="entry name" value="HTH_AraC"/>
</dbReference>
<evidence type="ECO:0000313" key="5">
    <source>
        <dbReference type="EMBL" id="KAA6335268.1"/>
    </source>
</evidence>
<dbReference type="InterPro" id="IPR046532">
    <property type="entry name" value="DUF6597"/>
</dbReference>
<dbReference type="GO" id="GO:0003700">
    <property type="term" value="F:DNA-binding transcription factor activity"/>
    <property type="evidence" value="ECO:0007669"/>
    <property type="project" value="InterPro"/>
</dbReference>
<name>A0A5J4RNH6_9ZZZZ</name>
<dbReference type="InterPro" id="IPR009057">
    <property type="entry name" value="Homeodomain-like_sf"/>
</dbReference>
<gene>
    <name evidence="5" type="ORF">EZS27_016483</name>
</gene>
<dbReference type="PANTHER" id="PTHR46796">
    <property type="entry name" value="HTH-TYPE TRANSCRIPTIONAL ACTIVATOR RHAS-RELATED"/>
    <property type="match status" value="1"/>
</dbReference>
<comment type="caution">
    <text evidence="5">The sequence shown here is derived from an EMBL/GenBank/DDBJ whole genome shotgun (WGS) entry which is preliminary data.</text>
</comment>
<dbReference type="Pfam" id="PF20240">
    <property type="entry name" value="DUF6597"/>
    <property type="match status" value="1"/>
</dbReference>
<dbReference type="Pfam" id="PF12833">
    <property type="entry name" value="HTH_18"/>
    <property type="match status" value="1"/>
</dbReference>
<reference evidence="5" key="1">
    <citation type="submission" date="2019-03" db="EMBL/GenBank/DDBJ databases">
        <title>Single cell metagenomics reveals metabolic interactions within the superorganism composed of flagellate Streblomastix strix and complex community of Bacteroidetes bacteria on its surface.</title>
        <authorList>
            <person name="Treitli S.C."/>
            <person name="Kolisko M."/>
            <person name="Husnik F."/>
            <person name="Keeling P."/>
            <person name="Hampl V."/>
        </authorList>
    </citation>
    <scope>NUCLEOTIDE SEQUENCE</scope>
    <source>
        <strain evidence="5">STM</strain>
    </source>
</reference>
<proteinExistence type="predicted"/>
<evidence type="ECO:0000256" key="3">
    <source>
        <dbReference type="ARBA" id="ARBA00023163"/>
    </source>
</evidence>
<dbReference type="SUPFAM" id="SSF46689">
    <property type="entry name" value="Homeodomain-like"/>
    <property type="match status" value="2"/>
</dbReference>
<keyword evidence="1" id="KW-0805">Transcription regulation</keyword>
<dbReference type="PROSITE" id="PS01124">
    <property type="entry name" value="HTH_ARAC_FAMILY_2"/>
    <property type="match status" value="1"/>
</dbReference>
<sequence>MYQEHLPDIRLTPFIETYWTADGFIENGEVSSKILPDGCVDILFSFGDASSANGLQPFLPAIVGTTTTFIEVIYAGKIQMFGIRFKPAGITAFTRIPIHEFTNRRVDMTLVETLFDERFYDILPEKKSMTETIQHIDNYFLNKLSRLFPPDKQMLRAVDLIEQAQGQLSLADVASHVCLCQRHFERKFKSAVGISPKTFAKIVKFKNALHHLRNHESLFSIAIDCGYYDQAHLIKDFKALTGDVPAHFR</sequence>
<keyword evidence="2" id="KW-0238">DNA-binding</keyword>
<evidence type="ECO:0000256" key="1">
    <source>
        <dbReference type="ARBA" id="ARBA00023015"/>
    </source>
</evidence>
<dbReference type="EMBL" id="SNRY01000911">
    <property type="protein sequence ID" value="KAA6335268.1"/>
    <property type="molecule type" value="Genomic_DNA"/>
</dbReference>
<dbReference type="Gene3D" id="1.10.10.60">
    <property type="entry name" value="Homeodomain-like"/>
    <property type="match status" value="1"/>
</dbReference>
<evidence type="ECO:0000256" key="2">
    <source>
        <dbReference type="ARBA" id="ARBA00023125"/>
    </source>
</evidence>
<evidence type="ECO:0000259" key="4">
    <source>
        <dbReference type="PROSITE" id="PS01124"/>
    </source>
</evidence>
<accession>A0A5J4RNH6</accession>
<dbReference type="InterPro" id="IPR050204">
    <property type="entry name" value="AraC_XylS_family_regulators"/>
</dbReference>
<dbReference type="PANTHER" id="PTHR46796:SF13">
    <property type="entry name" value="HTH-TYPE TRANSCRIPTIONAL ACTIVATOR RHAS"/>
    <property type="match status" value="1"/>
</dbReference>
<dbReference type="GO" id="GO:0043565">
    <property type="term" value="F:sequence-specific DNA binding"/>
    <property type="evidence" value="ECO:0007669"/>
    <property type="project" value="InterPro"/>
</dbReference>
<dbReference type="SMART" id="SM00342">
    <property type="entry name" value="HTH_ARAC"/>
    <property type="match status" value="1"/>
</dbReference>
<keyword evidence="3" id="KW-0804">Transcription</keyword>